<reference evidence="1 3" key="2">
    <citation type="journal article" date="2014" name="BMC Genomics">
        <title>An improved genome release (version Mt4.0) for the model legume Medicago truncatula.</title>
        <authorList>
            <person name="Tang H."/>
            <person name="Krishnakumar V."/>
            <person name="Bidwell S."/>
            <person name="Rosen B."/>
            <person name="Chan A."/>
            <person name="Zhou S."/>
            <person name="Gentzbittel L."/>
            <person name="Childs K.L."/>
            <person name="Yandell M."/>
            <person name="Gundlach H."/>
            <person name="Mayer K.F."/>
            <person name="Schwartz D.C."/>
            <person name="Town C.D."/>
        </authorList>
    </citation>
    <scope>GENOME REANNOTATION</scope>
    <source>
        <strain evidence="1">A17</strain>
        <strain evidence="2 3">cv. Jemalong A17</strain>
    </source>
</reference>
<sequence>MQYYGAKKKPDILLWGNVIPRHLAGNVYALRTQITATPQEKKRKNRLRRVRLDLTNWFQDEVGVQGRNSDIS</sequence>
<dbReference type="HOGENOM" id="CLU_2726003_0_0_1"/>
<reference evidence="2" key="3">
    <citation type="submission" date="2015-04" db="UniProtKB">
        <authorList>
            <consortium name="EnsemblPlants"/>
        </authorList>
    </citation>
    <scope>IDENTIFICATION</scope>
    <source>
        <strain evidence="2">cv. Jemalong A17</strain>
    </source>
</reference>
<name>A0A072UP73_MEDTR</name>
<gene>
    <name evidence="1" type="ordered locus">MTR_5g025815</name>
</gene>
<accession>A0A072UP73</accession>
<evidence type="ECO:0000313" key="1">
    <source>
        <dbReference type="EMBL" id="KEH27650.1"/>
    </source>
</evidence>
<evidence type="ECO:0000313" key="3">
    <source>
        <dbReference type="Proteomes" id="UP000002051"/>
    </source>
</evidence>
<evidence type="ECO:0000313" key="2">
    <source>
        <dbReference type="EnsemblPlants" id="KEH27650"/>
    </source>
</evidence>
<proteinExistence type="predicted"/>
<dbReference type="EMBL" id="CM001221">
    <property type="protein sequence ID" value="KEH27650.1"/>
    <property type="molecule type" value="Genomic_DNA"/>
</dbReference>
<dbReference type="AlphaFoldDB" id="A0A072UP73"/>
<organism evidence="1 3">
    <name type="scientific">Medicago truncatula</name>
    <name type="common">Barrel medic</name>
    <name type="synonym">Medicago tribuloides</name>
    <dbReference type="NCBI Taxonomy" id="3880"/>
    <lineage>
        <taxon>Eukaryota</taxon>
        <taxon>Viridiplantae</taxon>
        <taxon>Streptophyta</taxon>
        <taxon>Embryophyta</taxon>
        <taxon>Tracheophyta</taxon>
        <taxon>Spermatophyta</taxon>
        <taxon>Magnoliopsida</taxon>
        <taxon>eudicotyledons</taxon>
        <taxon>Gunneridae</taxon>
        <taxon>Pentapetalae</taxon>
        <taxon>rosids</taxon>
        <taxon>fabids</taxon>
        <taxon>Fabales</taxon>
        <taxon>Fabaceae</taxon>
        <taxon>Papilionoideae</taxon>
        <taxon>50 kb inversion clade</taxon>
        <taxon>NPAAA clade</taxon>
        <taxon>Hologalegina</taxon>
        <taxon>IRL clade</taxon>
        <taxon>Trifolieae</taxon>
        <taxon>Medicago</taxon>
    </lineage>
</organism>
<dbReference type="EnsemblPlants" id="KEH27650">
    <property type="protein sequence ID" value="KEH27650"/>
    <property type="gene ID" value="MTR_5g025815"/>
</dbReference>
<dbReference type="Proteomes" id="UP000002051">
    <property type="component" value="Chromosome 5"/>
</dbReference>
<protein>
    <submittedName>
        <fullName evidence="1 2">Uncharacterized protein</fullName>
    </submittedName>
</protein>
<keyword evidence="3" id="KW-1185">Reference proteome</keyword>
<reference evidence="1 3" key="1">
    <citation type="journal article" date="2011" name="Nature">
        <title>The Medicago genome provides insight into the evolution of rhizobial symbioses.</title>
        <authorList>
            <person name="Young N.D."/>
            <person name="Debelle F."/>
            <person name="Oldroyd G.E."/>
            <person name="Geurts R."/>
            <person name="Cannon S.B."/>
            <person name="Udvardi M.K."/>
            <person name="Benedito V.A."/>
            <person name="Mayer K.F."/>
            <person name="Gouzy J."/>
            <person name="Schoof H."/>
            <person name="Van de Peer Y."/>
            <person name="Proost S."/>
            <person name="Cook D.R."/>
            <person name="Meyers B.C."/>
            <person name="Spannagl M."/>
            <person name="Cheung F."/>
            <person name="De Mita S."/>
            <person name="Krishnakumar V."/>
            <person name="Gundlach H."/>
            <person name="Zhou S."/>
            <person name="Mudge J."/>
            <person name="Bharti A.K."/>
            <person name="Murray J.D."/>
            <person name="Naoumkina M.A."/>
            <person name="Rosen B."/>
            <person name="Silverstein K.A."/>
            <person name="Tang H."/>
            <person name="Rombauts S."/>
            <person name="Zhao P.X."/>
            <person name="Zhou P."/>
            <person name="Barbe V."/>
            <person name="Bardou P."/>
            <person name="Bechner M."/>
            <person name="Bellec A."/>
            <person name="Berger A."/>
            <person name="Berges H."/>
            <person name="Bidwell S."/>
            <person name="Bisseling T."/>
            <person name="Choisne N."/>
            <person name="Couloux A."/>
            <person name="Denny R."/>
            <person name="Deshpande S."/>
            <person name="Dai X."/>
            <person name="Doyle J.J."/>
            <person name="Dudez A.M."/>
            <person name="Farmer A.D."/>
            <person name="Fouteau S."/>
            <person name="Franken C."/>
            <person name="Gibelin C."/>
            <person name="Gish J."/>
            <person name="Goldstein S."/>
            <person name="Gonzalez A.J."/>
            <person name="Green P.J."/>
            <person name="Hallab A."/>
            <person name="Hartog M."/>
            <person name="Hua A."/>
            <person name="Humphray S.J."/>
            <person name="Jeong D.H."/>
            <person name="Jing Y."/>
            <person name="Jocker A."/>
            <person name="Kenton S.M."/>
            <person name="Kim D.J."/>
            <person name="Klee K."/>
            <person name="Lai H."/>
            <person name="Lang C."/>
            <person name="Lin S."/>
            <person name="Macmil S.L."/>
            <person name="Magdelenat G."/>
            <person name="Matthews L."/>
            <person name="McCorrison J."/>
            <person name="Monaghan E.L."/>
            <person name="Mun J.H."/>
            <person name="Najar F.Z."/>
            <person name="Nicholson C."/>
            <person name="Noirot C."/>
            <person name="O'Bleness M."/>
            <person name="Paule C.R."/>
            <person name="Poulain J."/>
            <person name="Prion F."/>
            <person name="Qin B."/>
            <person name="Qu C."/>
            <person name="Retzel E.F."/>
            <person name="Riddle C."/>
            <person name="Sallet E."/>
            <person name="Samain S."/>
            <person name="Samson N."/>
            <person name="Sanders I."/>
            <person name="Saurat O."/>
            <person name="Scarpelli C."/>
            <person name="Schiex T."/>
            <person name="Segurens B."/>
            <person name="Severin A.J."/>
            <person name="Sherrier D.J."/>
            <person name="Shi R."/>
            <person name="Sims S."/>
            <person name="Singer S.R."/>
            <person name="Sinharoy S."/>
            <person name="Sterck L."/>
            <person name="Viollet A."/>
            <person name="Wang B.B."/>
            <person name="Wang K."/>
            <person name="Wang M."/>
            <person name="Wang X."/>
            <person name="Warfsmann J."/>
            <person name="Weissenbach J."/>
            <person name="White D.D."/>
            <person name="White J.D."/>
            <person name="Wiley G.B."/>
            <person name="Wincker P."/>
            <person name="Xing Y."/>
            <person name="Yang L."/>
            <person name="Yao Z."/>
            <person name="Ying F."/>
            <person name="Zhai J."/>
            <person name="Zhou L."/>
            <person name="Zuber A."/>
            <person name="Denarie J."/>
            <person name="Dixon R.A."/>
            <person name="May G.D."/>
            <person name="Schwartz D.C."/>
            <person name="Rogers J."/>
            <person name="Quetier F."/>
            <person name="Town C.D."/>
            <person name="Roe B.A."/>
        </authorList>
    </citation>
    <scope>NUCLEOTIDE SEQUENCE [LARGE SCALE GENOMIC DNA]</scope>
    <source>
        <strain evidence="1">A17</strain>
        <strain evidence="2 3">cv. Jemalong A17</strain>
    </source>
</reference>